<name>A0A0C2D8Y8_9BILA</name>
<dbReference type="PROSITE" id="PS01010">
    <property type="entry name" value="CRISP_2"/>
    <property type="match status" value="1"/>
</dbReference>
<dbReference type="CDD" id="cd05380">
    <property type="entry name" value="CAP_euk"/>
    <property type="match status" value="1"/>
</dbReference>
<dbReference type="InterPro" id="IPR001283">
    <property type="entry name" value="CRISP-related"/>
</dbReference>
<proteinExistence type="predicted"/>
<dbReference type="EMBL" id="KN727218">
    <property type="protein sequence ID" value="KIH66203.1"/>
    <property type="molecule type" value="Genomic_DNA"/>
</dbReference>
<dbReference type="Gene3D" id="3.40.33.10">
    <property type="entry name" value="CAP"/>
    <property type="match status" value="1"/>
</dbReference>
<dbReference type="PRINTS" id="PR00837">
    <property type="entry name" value="V5TPXLIKE"/>
</dbReference>
<gene>
    <name evidence="2" type="ORF">ANCDUO_03467</name>
</gene>
<protein>
    <submittedName>
        <fullName evidence="2">SCP-like protein</fullName>
    </submittedName>
</protein>
<dbReference type="AlphaFoldDB" id="A0A0C2D8Y8"/>
<dbReference type="Proteomes" id="UP000054047">
    <property type="component" value="Unassembled WGS sequence"/>
</dbReference>
<organism evidence="2 3">
    <name type="scientific">Ancylostoma duodenale</name>
    <dbReference type="NCBI Taxonomy" id="51022"/>
    <lineage>
        <taxon>Eukaryota</taxon>
        <taxon>Metazoa</taxon>
        <taxon>Ecdysozoa</taxon>
        <taxon>Nematoda</taxon>
        <taxon>Chromadorea</taxon>
        <taxon>Rhabditida</taxon>
        <taxon>Rhabditina</taxon>
        <taxon>Rhabditomorpha</taxon>
        <taxon>Strongyloidea</taxon>
        <taxon>Ancylostomatidae</taxon>
        <taxon>Ancylostomatinae</taxon>
        <taxon>Ancylostoma</taxon>
    </lineage>
</organism>
<dbReference type="InterPro" id="IPR014044">
    <property type="entry name" value="CAP_dom"/>
</dbReference>
<sequence>MHNWRRSELALGRVSKRNGNMMPTASNMLKLKYNCELEVKARDHSRKCVPTESDPATRPNTEENIYVVAKSDVPNRVAAIELGVKAWWKKVRKDKPIGPALIFRDHHQSQPIRKFTKMAWATTSKIGCAVRDCGSNYVVVCHYSPGGNIVGQQIYSPGTPCGSCPVNAQCSRKEGLCVLP</sequence>
<dbReference type="InterPro" id="IPR035940">
    <property type="entry name" value="CAP_sf"/>
</dbReference>
<dbReference type="PANTHER" id="PTHR10334">
    <property type="entry name" value="CYSTEINE-RICH SECRETORY PROTEIN-RELATED"/>
    <property type="match status" value="1"/>
</dbReference>
<dbReference type="SUPFAM" id="SSF55797">
    <property type="entry name" value="PR-1-like"/>
    <property type="match status" value="1"/>
</dbReference>
<keyword evidence="3" id="KW-1185">Reference proteome</keyword>
<dbReference type="SMART" id="SM00198">
    <property type="entry name" value="SCP"/>
    <property type="match status" value="1"/>
</dbReference>
<evidence type="ECO:0000313" key="2">
    <source>
        <dbReference type="EMBL" id="KIH66203.1"/>
    </source>
</evidence>
<accession>A0A0C2D8Y8</accession>
<feature type="domain" description="SCP" evidence="1">
    <location>
        <begin position="1"/>
        <end position="151"/>
    </location>
</feature>
<dbReference type="InterPro" id="IPR018244">
    <property type="entry name" value="Allrgn_V5/Tpx1_CS"/>
</dbReference>
<dbReference type="OrthoDB" id="337038at2759"/>
<dbReference type="Pfam" id="PF00188">
    <property type="entry name" value="CAP"/>
    <property type="match status" value="1"/>
</dbReference>
<dbReference type="GO" id="GO:0005576">
    <property type="term" value="C:extracellular region"/>
    <property type="evidence" value="ECO:0007669"/>
    <property type="project" value="InterPro"/>
</dbReference>
<evidence type="ECO:0000259" key="1">
    <source>
        <dbReference type="SMART" id="SM00198"/>
    </source>
</evidence>
<reference evidence="2 3" key="1">
    <citation type="submission" date="2013-12" db="EMBL/GenBank/DDBJ databases">
        <title>Draft genome of the parsitic nematode Ancylostoma duodenale.</title>
        <authorList>
            <person name="Mitreva M."/>
        </authorList>
    </citation>
    <scope>NUCLEOTIDE SEQUENCE [LARGE SCALE GENOMIC DNA]</scope>
    <source>
        <strain evidence="2 3">Zhejiang</strain>
    </source>
</reference>
<evidence type="ECO:0000313" key="3">
    <source>
        <dbReference type="Proteomes" id="UP000054047"/>
    </source>
</evidence>